<dbReference type="OMA" id="ISTCYRD"/>
<accession>E2C0R5</accession>
<evidence type="ECO:0000313" key="2">
    <source>
        <dbReference type="EMBL" id="EFN78459.1"/>
    </source>
</evidence>
<dbReference type="InterPro" id="IPR033557">
    <property type="entry name" value="CIMAP2"/>
</dbReference>
<feature type="region of interest" description="Disordered" evidence="1">
    <location>
        <begin position="128"/>
        <end position="183"/>
    </location>
</feature>
<feature type="compositionally biased region" description="Basic and acidic residues" evidence="1">
    <location>
        <begin position="77"/>
        <end position="87"/>
    </location>
</feature>
<feature type="region of interest" description="Disordered" evidence="1">
    <location>
        <begin position="54"/>
        <end position="87"/>
    </location>
</feature>
<gene>
    <name evidence="2" type="ORF">EAI_13331</name>
</gene>
<dbReference type="InParanoid" id="E2C0R5"/>
<evidence type="ECO:0000256" key="1">
    <source>
        <dbReference type="SAM" id="MobiDB-lite"/>
    </source>
</evidence>
<name>E2C0R5_HARSA</name>
<dbReference type="Proteomes" id="UP000008237">
    <property type="component" value="Unassembled WGS sequence"/>
</dbReference>
<evidence type="ECO:0008006" key="4">
    <source>
        <dbReference type="Google" id="ProtNLM"/>
    </source>
</evidence>
<sequence>MGNLAKEIMAQRQLMKTGGGPYDILRWPERIFEVPCKSLRENVDFGTVPRFAPSYKSTTPGPGPRDETTLIGVARKKLPDSGDWPRKLPSEMEKLLSKSNYFKGKWTTNPRFPKKPVIRMLLQDISTCYRDPNEPGPGHYNPQEPQKPTTRKRYPFDSNVEFARPLPPSDIRPGPTRYRIKEDSPIKGHGWTSVFKSKVRRTIDVFMPPSHKNF</sequence>
<dbReference type="PANTHER" id="PTHR34914:SF1">
    <property type="entry name" value="LYMPHOCYTE EXPANSION MOLECULE"/>
    <property type="match status" value="1"/>
</dbReference>
<dbReference type="EMBL" id="GL451846">
    <property type="protein sequence ID" value="EFN78459.1"/>
    <property type="molecule type" value="Genomic_DNA"/>
</dbReference>
<dbReference type="OrthoDB" id="6275292at2759"/>
<proteinExistence type="predicted"/>
<protein>
    <recommendedName>
        <fullName evidence="4">Lymphocyte expansion molecule</fullName>
    </recommendedName>
</protein>
<evidence type="ECO:0000313" key="3">
    <source>
        <dbReference type="Proteomes" id="UP000008237"/>
    </source>
</evidence>
<dbReference type="AlphaFoldDB" id="E2C0R5"/>
<reference evidence="2 3" key="1">
    <citation type="journal article" date="2010" name="Science">
        <title>Genomic comparison of the ants Camponotus floridanus and Harpegnathos saltator.</title>
        <authorList>
            <person name="Bonasio R."/>
            <person name="Zhang G."/>
            <person name="Ye C."/>
            <person name="Mutti N.S."/>
            <person name="Fang X."/>
            <person name="Qin N."/>
            <person name="Donahue G."/>
            <person name="Yang P."/>
            <person name="Li Q."/>
            <person name="Li C."/>
            <person name="Zhang P."/>
            <person name="Huang Z."/>
            <person name="Berger S.L."/>
            <person name="Reinberg D."/>
            <person name="Wang J."/>
            <person name="Liebig J."/>
        </authorList>
    </citation>
    <scope>NUCLEOTIDE SEQUENCE [LARGE SCALE GENOMIC DNA]</scope>
    <source>
        <strain evidence="2 3">R22 G/1</strain>
    </source>
</reference>
<keyword evidence="3" id="KW-1185">Reference proteome</keyword>
<dbReference type="PANTHER" id="PTHR34914">
    <property type="entry name" value="LYMPHOCYTE EXPANSION MOLECULE"/>
    <property type="match status" value="1"/>
</dbReference>
<organism evidence="3">
    <name type="scientific">Harpegnathos saltator</name>
    <name type="common">Jerdon's jumping ant</name>
    <dbReference type="NCBI Taxonomy" id="610380"/>
    <lineage>
        <taxon>Eukaryota</taxon>
        <taxon>Metazoa</taxon>
        <taxon>Ecdysozoa</taxon>
        <taxon>Arthropoda</taxon>
        <taxon>Hexapoda</taxon>
        <taxon>Insecta</taxon>
        <taxon>Pterygota</taxon>
        <taxon>Neoptera</taxon>
        <taxon>Endopterygota</taxon>
        <taxon>Hymenoptera</taxon>
        <taxon>Apocrita</taxon>
        <taxon>Aculeata</taxon>
        <taxon>Formicoidea</taxon>
        <taxon>Formicidae</taxon>
        <taxon>Ponerinae</taxon>
        <taxon>Ponerini</taxon>
        <taxon>Harpegnathos</taxon>
    </lineage>
</organism>